<proteinExistence type="predicted"/>
<protein>
    <submittedName>
        <fullName evidence="1">Uncharacterized protein</fullName>
    </submittedName>
</protein>
<keyword evidence="2" id="KW-1185">Reference proteome</keyword>
<dbReference type="EMBL" id="KN833007">
    <property type="protein sequence ID" value="KIM79812.1"/>
    <property type="molecule type" value="Genomic_DNA"/>
</dbReference>
<reference evidence="2" key="2">
    <citation type="submission" date="2015-01" db="EMBL/GenBank/DDBJ databases">
        <title>Evolutionary Origins and Diversification of the Mycorrhizal Mutualists.</title>
        <authorList>
            <consortium name="DOE Joint Genome Institute"/>
            <consortium name="Mycorrhizal Genomics Consortium"/>
            <person name="Kohler A."/>
            <person name="Kuo A."/>
            <person name="Nagy L.G."/>
            <person name="Floudas D."/>
            <person name="Copeland A."/>
            <person name="Barry K.W."/>
            <person name="Cichocki N."/>
            <person name="Veneault-Fourrey C."/>
            <person name="LaButti K."/>
            <person name="Lindquist E.A."/>
            <person name="Lipzen A."/>
            <person name="Lundell T."/>
            <person name="Morin E."/>
            <person name="Murat C."/>
            <person name="Riley R."/>
            <person name="Ohm R."/>
            <person name="Sun H."/>
            <person name="Tunlid A."/>
            <person name="Henrissat B."/>
            <person name="Grigoriev I.V."/>
            <person name="Hibbett D.S."/>
            <person name="Martin F."/>
        </authorList>
    </citation>
    <scope>NUCLEOTIDE SEQUENCE [LARGE SCALE GENOMIC DNA]</scope>
    <source>
        <strain evidence="2">F 1598</strain>
    </source>
</reference>
<gene>
    <name evidence="1" type="ORF">PILCRDRAFT_822991</name>
</gene>
<evidence type="ECO:0000313" key="1">
    <source>
        <dbReference type="EMBL" id="KIM79812.1"/>
    </source>
</evidence>
<dbReference type="InParanoid" id="A0A0C3BR64"/>
<accession>A0A0C3BR64</accession>
<dbReference type="Proteomes" id="UP000054166">
    <property type="component" value="Unassembled WGS sequence"/>
</dbReference>
<name>A0A0C3BR64_PILCF</name>
<dbReference type="HOGENOM" id="CLU_2628638_0_0_1"/>
<evidence type="ECO:0000313" key="2">
    <source>
        <dbReference type="Proteomes" id="UP000054166"/>
    </source>
</evidence>
<organism evidence="1 2">
    <name type="scientific">Piloderma croceum (strain F 1598)</name>
    <dbReference type="NCBI Taxonomy" id="765440"/>
    <lineage>
        <taxon>Eukaryota</taxon>
        <taxon>Fungi</taxon>
        <taxon>Dikarya</taxon>
        <taxon>Basidiomycota</taxon>
        <taxon>Agaricomycotina</taxon>
        <taxon>Agaricomycetes</taxon>
        <taxon>Agaricomycetidae</taxon>
        <taxon>Atheliales</taxon>
        <taxon>Atheliaceae</taxon>
        <taxon>Piloderma</taxon>
    </lineage>
</organism>
<reference evidence="1 2" key="1">
    <citation type="submission" date="2014-04" db="EMBL/GenBank/DDBJ databases">
        <authorList>
            <consortium name="DOE Joint Genome Institute"/>
            <person name="Kuo A."/>
            <person name="Tarkka M."/>
            <person name="Buscot F."/>
            <person name="Kohler A."/>
            <person name="Nagy L.G."/>
            <person name="Floudas D."/>
            <person name="Copeland A."/>
            <person name="Barry K.W."/>
            <person name="Cichocki N."/>
            <person name="Veneault-Fourrey C."/>
            <person name="LaButti K."/>
            <person name="Lindquist E.A."/>
            <person name="Lipzen A."/>
            <person name="Lundell T."/>
            <person name="Morin E."/>
            <person name="Murat C."/>
            <person name="Sun H."/>
            <person name="Tunlid A."/>
            <person name="Henrissat B."/>
            <person name="Grigoriev I.V."/>
            <person name="Hibbett D.S."/>
            <person name="Martin F."/>
            <person name="Nordberg H.P."/>
            <person name="Cantor M.N."/>
            <person name="Hua S.X."/>
        </authorList>
    </citation>
    <scope>NUCLEOTIDE SEQUENCE [LARGE SCALE GENOMIC DNA]</scope>
    <source>
        <strain evidence="1 2">F 1598</strain>
    </source>
</reference>
<sequence length="78" mass="8988">METSRFTNSKQISVTDSARDFLIFSTRKLKPSLYDDPQSEFGSSSRQTSNTVMHAIRMRTNSRRVLLGICRLMKRTSL</sequence>
<dbReference type="AlphaFoldDB" id="A0A0C3BR64"/>
<feature type="non-terminal residue" evidence="1">
    <location>
        <position position="78"/>
    </location>
</feature>